<evidence type="ECO:0000313" key="3">
    <source>
        <dbReference type="Proteomes" id="UP001262767"/>
    </source>
</evidence>
<organism evidence="2 3">
    <name type="scientific">Acinetobacter lwoffii</name>
    <dbReference type="NCBI Taxonomy" id="28090"/>
    <lineage>
        <taxon>Bacteria</taxon>
        <taxon>Pseudomonadati</taxon>
        <taxon>Pseudomonadota</taxon>
        <taxon>Gammaproteobacteria</taxon>
        <taxon>Moraxellales</taxon>
        <taxon>Moraxellaceae</taxon>
        <taxon>Acinetobacter</taxon>
    </lineage>
</organism>
<feature type="region of interest" description="Disordered" evidence="1">
    <location>
        <begin position="9"/>
        <end position="30"/>
    </location>
</feature>
<dbReference type="AlphaFoldDB" id="A0AAW8LLM1"/>
<dbReference type="RefSeq" id="WP_310077977.1">
    <property type="nucleotide sequence ID" value="NZ_JAVDSC010000012.1"/>
</dbReference>
<name>A0AAW8LLM1_ACILW</name>
<reference evidence="2" key="1">
    <citation type="submission" date="2023-07" db="EMBL/GenBank/DDBJ databases">
        <title>Sorghum-associated microbial communities from plants grown in Nebraska, USA.</title>
        <authorList>
            <person name="Schachtman D."/>
        </authorList>
    </citation>
    <scope>NUCLEOTIDE SEQUENCE</scope>
    <source>
        <strain evidence="2">BE44</strain>
    </source>
</reference>
<dbReference type="Proteomes" id="UP001262767">
    <property type="component" value="Unassembled WGS sequence"/>
</dbReference>
<evidence type="ECO:0000256" key="1">
    <source>
        <dbReference type="SAM" id="MobiDB-lite"/>
    </source>
</evidence>
<dbReference type="EMBL" id="JAVDSC010000012">
    <property type="protein sequence ID" value="MDR6630451.1"/>
    <property type="molecule type" value="Genomic_DNA"/>
</dbReference>
<proteinExistence type="predicted"/>
<accession>A0AAW8LLM1</accession>
<protein>
    <submittedName>
        <fullName evidence="2">Uncharacterized protein</fullName>
    </submittedName>
</protein>
<evidence type="ECO:0000313" key="2">
    <source>
        <dbReference type="EMBL" id="MDR6630451.1"/>
    </source>
</evidence>
<comment type="caution">
    <text evidence="2">The sequence shown here is derived from an EMBL/GenBank/DDBJ whole genome shotgun (WGS) entry which is preliminary data.</text>
</comment>
<sequence length="126" mass="14548">MQLRITMRKESMTAHKNLPPDLESYPSKQTMRDRLPPEGLKKHDNFVKQYQIYFKSQKSAAEVLKVNQVTVSKQLSGVILVSMPVAERFSKFTNGVVARDDIYFDYEAYVYDQKAARTKKKNPSLA</sequence>
<gene>
    <name evidence="2" type="ORF">J2X86_002506</name>
</gene>